<sequence length="114" mass="13327">MAILISKVTYVLIEKQENDIIRISNKCFELFYDYINFGKSTKNDSIIFNETIVILKKRVKIYSLFESKIIMCLMKSKAGEKFSRIITFIDATESMNHLLHKRKSVSTMTMKTSK</sequence>
<comment type="caution">
    <text evidence="1">The sequence shown here is derived from an EMBL/GenBank/DDBJ whole genome shotgun (WGS) entry which is preliminary data.</text>
</comment>
<evidence type="ECO:0000313" key="2">
    <source>
        <dbReference type="Proteomes" id="UP000023152"/>
    </source>
</evidence>
<accession>X6LGW1</accession>
<keyword evidence="2" id="KW-1185">Reference proteome</keyword>
<protein>
    <submittedName>
        <fullName evidence="1">Uncharacterized protein</fullName>
    </submittedName>
</protein>
<organism evidence="1 2">
    <name type="scientific">Reticulomyxa filosa</name>
    <dbReference type="NCBI Taxonomy" id="46433"/>
    <lineage>
        <taxon>Eukaryota</taxon>
        <taxon>Sar</taxon>
        <taxon>Rhizaria</taxon>
        <taxon>Retaria</taxon>
        <taxon>Foraminifera</taxon>
        <taxon>Monothalamids</taxon>
        <taxon>Reticulomyxidae</taxon>
        <taxon>Reticulomyxa</taxon>
    </lineage>
</organism>
<proteinExistence type="predicted"/>
<gene>
    <name evidence="1" type="ORF">RFI_37518</name>
</gene>
<name>X6LGW1_RETFI</name>
<dbReference type="EMBL" id="ASPP01042418">
    <property type="protein sequence ID" value="ETN99949.1"/>
    <property type="molecule type" value="Genomic_DNA"/>
</dbReference>
<dbReference type="AlphaFoldDB" id="X6LGW1"/>
<reference evidence="1 2" key="1">
    <citation type="journal article" date="2013" name="Curr. Biol.">
        <title>The Genome of the Foraminiferan Reticulomyxa filosa.</title>
        <authorList>
            <person name="Glockner G."/>
            <person name="Hulsmann N."/>
            <person name="Schleicher M."/>
            <person name="Noegel A.A."/>
            <person name="Eichinger L."/>
            <person name="Gallinger C."/>
            <person name="Pawlowski J."/>
            <person name="Sierra R."/>
            <person name="Euteneuer U."/>
            <person name="Pillet L."/>
            <person name="Moustafa A."/>
            <person name="Platzer M."/>
            <person name="Groth M."/>
            <person name="Szafranski K."/>
            <person name="Schliwa M."/>
        </authorList>
    </citation>
    <scope>NUCLEOTIDE SEQUENCE [LARGE SCALE GENOMIC DNA]</scope>
</reference>
<dbReference type="Proteomes" id="UP000023152">
    <property type="component" value="Unassembled WGS sequence"/>
</dbReference>
<evidence type="ECO:0000313" key="1">
    <source>
        <dbReference type="EMBL" id="ETN99949.1"/>
    </source>
</evidence>